<gene>
    <name evidence="2" type="ORF">HHUB_5028</name>
</gene>
<dbReference type="KEGG" id="hhb:Hhub_5028"/>
<dbReference type="GeneID" id="32029156"/>
<feature type="compositionally biased region" description="Polar residues" evidence="1">
    <location>
        <begin position="29"/>
        <end position="49"/>
    </location>
</feature>
<keyword evidence="3" id="KW-1185">Reference proteome</keyword>
<sequence length="287" mass="31024">MTQKHSQLSRRTALQTISTAALASIAGCMNSNGNSESPSDGTPSSNDQGPLQRVVVDGTAIKVELSEETDVSQVNLIQPNGEPFGQRDVATGAQQVSFEIGTSYTPGEYRVLALEGEETVQESALSVQPDLSIVEMGIGKNQPEEMWDSSSDKISKEAFVSVENQGNGPDAITQLLFIGDVPYPSDDEGTNYDENDDVSGIYDPEEDIEVDEVVIEPGEQLTLYSYRSPFAFVRGEGTSCESEEQTGSFEVILETRVGTNRVSNTPLQKSSIIVRLRLVRANYGGPD</sequence>
<dbReference type="RefSeq" id="WP_256947127.1">
    <property type="nucleotide sequence ID" value="NZ_CEMQ01000006.1"/>
</dbReference>
<evidence type="ECO:0000313" key="2">
    <source>
        <dbReference type="EMBL" id="CQH64460.1"/>
    </source>
</evidence>
<evidence type="ECO:0000313" key="3">
    <source>
        <dbReference type="Proteomes" id="UP000066737"/>
    </source>
</evidence>
<dbReference type="AlphaFoldDB" id="A0A0U5HYR6"/>
<dbReference type="EMBL" id="LN831304">
    <property type="protein sequence ID" value="CQH64460.1"/>
    <property type="molecule type" value="Genomic_DNA"/>
</dbReference>
<proteinExistence type="predicted"/>
<accession>A0A0U5HYR6</accession>
<evidence type="ECO:0000256" key="1">
    <source>
        <dbReference type="SAM" id="MobiDB-lite"/>
    </source>
</evidence>
<geneLocation type="plasmid" evidence="3">
    <name>pSTJ002</name>
</geneLocation>
<protein>
    <submittedName>
        <fullName evidence="2">Probable secreted glycoprotein</fullName>
    </submittedName>
</protein>
<dbReference type="Proteomes" id="UP000066737">
    <property type="component" value="Plasmid pSTJ002"/>
</dbReference>
<organism evidence="2 3">
    <name type="scientific">Halobacterium hubeiense</name>
    <dbReference type="NCBI Taxonomy" id="1407499"/>
    <lineage>
        <taxon>Archaea</taxon>
        <taxon>Methanobacteriati</taxon>
        <taxon>Methanobacteriota</taxon>
        <taxon>Stenosarchaea group</taxon>
        <taxon>Halobacteria</taxon>
        <taxon>Halobacteriales</taxon>
        <taxon>Halobacteriaceae</taxon>
        <taxon>Halobacterium</taxon>
    </lineage>
</organism>
<dbReference type="PROSITE" id="PS51257">
    <property type="entry name" value="PROKAR_LIPOPROTEIN"/>
    <property type="match status" value="1"/>
</dbReference>
<reference evidence="3" key="1">
    <citation type="journal article" date="2016" name="Environ. Microbiol.">
        <title>The complete genome of a viable archaeum isolated from 123-million-year-old rock salt.</title>
        <authorList>
            <person name="Jaakkola S.T."/>
            <person name="Pfeiffer F."/>
            <person name="Ravantti J.J."/>
            <person name="Guo Q."/>
            <person name="Liu Y."/>
            <person name="Chen X."/>
            <person name="Ma H."/>
            <person name="Yang C."/>
            <person name="Oksanen H.M."/>
            <person name="Bamford D.H."/>
        </authorList>
    </citation>
    <scope>NUCLEOTIDE SEQUENCE</scope>
    <source>
        <strain evidence="3">JI20-1</strain>
        <plasmid evidence="3">Plasmid pSTJ002</plasmid>
    </source>
</reference>
<name>A0A0U5HYR6_9EURY</name>
<feature type="region of interest" description="Disordered" evidence="1">
    <location>
        <begin position="28"/>
        <end position="51"/>
    </location>
</feature>